<evidence type="ECO:0000313" key="2">
    <source>
        <dbReference type="EMBL" id="MCW9708922.1"/>
    </source>
</evidence>
<keyword evidence="3" id="KW-1185">Reference proteome</keyword>
<evidence type="ECO:0000313" key="3">
    <source>
        <dbReference type="Proteomes" id="UP001207918"/>
    </source>
</evidence>
<dbReference type="Pfam" id="PF20008">
    <property type="entry name" value="DUF6429"/>
    <property type="match status" value="1"/>
</dbReference>
<feature type="domain" description="DUF6429" evidence="1">
    <location>
        <begin position="5"/>
        <end position="76"/>
    </location>
</feature>
<gene>
    <name evidence="2" type="ORF">J6I44_18830</name>
</gene>
<dbReference type="InterPro" id="IPR045489">
    <property type="entry name" value="DUF6429"/>
</dbReference>
<name>A0ABT3PST6_9BACT</name>
<dbReference type="Proteomes" id="UP001207918">
    <property type="component" value="Unassembled WGS sequence"/>
</dbReference>
<evidence type="ECO:0000259" key="1">
    <source>
        <dbReference type="Pfam" id="PF20008"/>
    </source>
</evidence>
<accession>A0ABT3PST6</accession>
<proteinExistence type="predicted"/>
<dbReference type="EMBL" id="JAGGJA010000019">
    <property type="protein sequence ID" value="MCW9708922.1"/>
    <property type="molecule type" value="Genomic_DNA"/>
</dbReference>
<protein>
    <recommendedName>
        <fullName evidence="1">DUF6429 domain-containing protein</fullName>
    </recommendedName>
</protein>
<organism evidence="2 3">
    <name type="scientific">Fodinibius salsisoli</name>
    <dbReference type="NCBI Taxonomy" id="2820877"/>
    <lineage>
        <taxon>Bacteria</taxon>
        <taxon>Pseudomonadati</taxon>
        <taxon>Balneolota</taxon>
        <taxon>Balneolia</taxon>
        <taxon>Balneolales</taxon>
        <taxon>Balneolaceae</taxon>
        <taxon>Fodinibius</taxon>
    </lineage>
</organism>
<sequence length="81" mass="9567">MEYNKDKVDEMMLAFLWLTMFDKGDAVRAWKGHNWEHLDRLHEKGYIGNPKSKAKSVVVTEEGERLAEELFNRYFGIESTE</sequence>
<reference evidence="2 3" key="1">
    <citation type="submission" date="2021-03" db="EMBL/GenBank/DDBJ databases">
        <title>Aliifodinibius sp. nov., a new bacterium isolated from saline soil.</title>
        <authorList>
            <person name="Galisteo C."/>
            <person name="De La Haba R."/>
            <person name="Sanchez-Porro C."/>
            <person name="Ventosa A."/>
        </authorList>
    </citation>
    <scope>NUCLEOTIDE SEQUENCE [LARGE SCALE GENOMIC DNA]</scope>
    <source>
        <strain evidence="2 3">1BSP15-2V2</strain>
    </source>
</reference>
<comment type="caution">
    <text evidence="2">The sequence shown here is derived from an EMBL/GenBank/DDBJ whole genome shotgun (WGS) entry which is preliminary data.</text>
</comment>
<dbReference type="RefSeq" id="WP_265767735.1">
    <property type="nucleotide sequence ID" value="NZ_JAGGJA010000019.1"/>
</dbReference>